<evidence type="ECO:0000313" key="7">
    <source>
        <dbReference type="Proteomes" id="UP000199657"/>
    </source>
</evidence>
<gene>
    <name evidence="6" type="ORF">SAMN04488052_10248</name>
</gene>
<keyword evidence="2" id="KW-0805">Transcription regulation</keyword>
<dbReference type="InterPro" id="IPR036390">
    <property type="entry name" value="WH_DNA-bd_sf"/>
</dbReference>
<dbReference type="InterPro" id="IPR000847">
    <property type="entry name" value="LysR_HTH_N"/>
</dbReference>
<dbReference type="FunFam" id="1.10.10.10:FF:000001">
    <property type="entry name" value="LysR family transcriptional regulator"/>
    <property type="match status" value="1"/>
</dbReference>
<protein>
    <submittedName>
        <fullName evidence="6">DNA-binding transcriptional regulator, LysR family</fullName>
    </submittedName>
</protein>
<dbReference type="STRING" id="406100.SAMN04488052_10248"/>
<dbReference type="PANTHER" id="PTHR30419">
    <property type="entry name" value="HTH-TYPE TRANSCRIPTIONAL REGULATOR YBHD"/>
    <property type="match status" value="1"/>
</dbReference>
<keyword evidence="4" id="KW-0804">Transcription</keyword>
<accession>A0A1H8RJQ3</accession>
<dbReference type="Gene3D" id="1.10.10.10">
    <property type="entry name" value="Winged helix-like DNA-binding domain superfamily/Winged helix DNA-binding domain"/>
    <property type="match status" value="1"/>
</dbReference>
<dbReference type="GO" id="GO:0003700">
    <property type="term" value="F:DNA-binding transcription factor activity"/>
    <property type="evidence" value="ECO:0007669"/>
    <property type="project" value="InterPro"/>
</dbReference>
<dbReference type="Pfam" id="PF03466">
    <property type="entry name" value="LysR_substrate"/>
    <property type="match status" value="1"/>
</dbReference>
<dbReference type="PANTHER" id="PTHR30419:SF8">
    <property type="entry name" value="NITROGEN ASSIMILATION TRANSCRIPTIONAL ACTIVATOR-RELATED"/>
    <property type="match status" value="1"/>
</dbReference>
<evidence type="ECO:0000256" key="2">
    <source>
        <dbReference type="ARBA" id="ARBA00023015"/>
    </source>
</evidence>
<keyword evidence="7" id="KW-1185">Reference proteome</keyword>
<dbReference type="GO" id="GO:0005829">
    <property type="term" value="C:cytosol"/>
    <property type="evidence" value="ECO:0007669"/>
    <property type="project" value="TreeGrafter"/>
</dbReference>
<dbReference type="PRINTS" id="PR00039">
    <property type="entry name" value="HTHLYSR"/>
</dbReference>
<evidence type="ECO:0000256" key="4">
    <source>
        <dbReference type="ARBA" id="ARBA00023163"/>
    </source>
</evidence>
<reference evidence="6 7" key="1">
    <citation type="submission" date="2016-10" db="EMBL/GenBank/DDBJ databases">
        <authorList>
            <person name="de Groot N.N."/>
        </authorList>
    </citation>
    <scope>NUCLEOTIDE SEQUENCE [LARGE SCALE GENOMIC DNA]</scope>
    <source>
        <strain evidence="6 7">CGMCC 1.6291</strain>
    </source>
</reference>
<sequence>MRTNADMRGIGMGLNIKQLRYFVAIARLGSLSKAGEHLDVAQPALSQSLRSLEEEVGFPLLDRHSRGVTLTYVGSLLLDHFTEILSQVDKTPSLVSDFTNNPSGKVMVGVTTTAASSLVAPLLTSASENLPRITIHVVEAMSGRLREELENQTLDIVTLYDISTLEPENHVITSALNENLFLVSSPDKIPEETKTVSFRDLSNYPLVLPSMKHTLGAHLDQVARKQRSPLKIQYETDSFAGIIELMRNGFASILPFASVSSLVESGHLRAVPIHSPPIRWSLYVAALRSSMRNMCVRAIYNLLVAQIEEQYRNNRQPSAVNADAQSTGKR</sequence>
<dbReference type="Proteomes" id="UP000199657">
    <property type="component" value="Unassembled WGS sequence"/>
</dbReference>
<dbReference type="EMBL" id="FOEG01000002">
    <property type="protein sequence ID" value="SEO66203.1"/>
    <property type="molecule type" value="Genomic_DNA"/>
</dbReference>
<dbReference type="InterPro" id="IPR050950">
    <property type="entry name" value="HTH-type_LysR_regulators"/>
</dbReference>
<dbReference type="InterPro" id="IPR036388">
    <property type="entry name" value="WH-like_DNA-bd_sf"/>
</dbReference>
<dbReference type="InterPro" id="IPR005119">
    <property type="entry name" value="LysR_subst-bd"/>
</dbReference>
<evidence type="ECO:0000256" key="1">
    <source>
        <dbReference type="ARBA" id="ARBA00009437"/>
    </source>
</evidence>
<dbReference type="Pfam" id="PF00126">
    <property type="entry name" value="HTH_1"/>
    <property type="match status" value="1"/>
</dbReference>
<dbReference type="AlphaFoldDB" id="A0A1H8RJQ3"/>
<dbReference type="GO" id="GO:0003677">
    <property type="term" value="F:DNA binding"/>
    <property type="evidence" value="ECO:0007669"/>
    <property type="project" value="UniProtKB-KW"/>
</dbReference>
<organism evidence="6 7">
    <name type="scientific">Aquisalimonas asiatica</name>
    <dbReference type="NCBI Taxonomy" id="406100"/>
    <lineage>
        <taxon>Bacteria</taxon>
        <taxon>Pseudomonadati</taxon>
        <taxon>Pseudomonadota</taxon>
        <taxon>Gammaproteobacteria</taxon>
        <taxon>Chromatiales</taxon>
        <taxon>Ectothiorhodospiraceae</taxon>
        <taxon>Aquisalimonas</taxon>
    </lineage>
</organism>
<dbReference type="Gene3D" id="3.40.190.290">
    <property type="match status" value="1"/>
</dbReference>
<name>A0A1H8RJQ3_9GAMM</name>
<feature type="domain" description="HTH lysR-type" evidence="5">
    <location>
        <begin position="14"/>
        <end position="71"/>
    </location>
</feature>
<proteinExistence type="inferred from homology"/>
<comment type="similarity">
    <text evidence="1">Belongs to the LysR transcriptional regulatory family.</text>
</comment>
<evidence type="ECO:0000259" key="5">
    <source>
        <dbReference type="PROSITE" id="PS50931"/>
    </source>
</evidence>
<keyword evidence="3 6" id="KW-0238">DNA-binding</keyword>
<dbReference type="PROSITE" id="PS50931">
    <property type="entry name" value="HTH_LYSR"/>
    <property type="match status" value="1"/>
</dbReference>
<evidence type="ECO:0000313" key="6">
    <source>
        <dbReference type="EMBL" id="SEO66203.1"/>
    </source>
</evidence>
<dbReference type="SUPFAM" id="SSF46785">
    <property type="entry name" value="Winged helix' DNA-binding domain"/>
    <property type="match status" value="1"/>
</dbReference>
<evidence type="ECO:0000256" key="3">
    <source>
        <dbReference type="ARBA" id="ARBA00023125"/>
    </source>
</evidence>
<dbReference type="SUPFAM" id="SSF53850">
    <property type="entry name" value="Periplasmic binding protein-like II"/>
    <property type="match status" value="1"/>
</dbReference>